<evidence type="ECO:0008006" key="3">
    <source>
        <dbReference type="Google" id="ProtNLM"/>
    </source>
</evidence>
<organism evidence="1 2">
    <name type="scientific">Sorangium cellulosum</name>
    <name type="common">Polyangium cellulosum</name>
    <dbReference type="NCBI Taxonomy" id="56"/>
    <lineage>
        <taxon>Bacteria</taxon>
        <taxon>Pseudomonadati</taxon>
        <taxon>Myxococcota</taxon>
        <taxon>Polyangia</taxon>
        <taxon>Polyangiales</taxon>
        <taxon>Polyangiaceae</taxon>
        <taxon>Sorangium</taxon>
    </lineage>
</organism>
<reference evidence="1 2" key="1">
    <citation type="submission" date="2015-09" db="EMBL/GenBank/DDBJ databases">
        <title>Sorangium comparison.</title>
        <authorList>
            <person name="Zaburannyi N."/>
            <person name="Bunk B."/>
            <person name="Overmann J."/>
            <person name="Mueller R."/>
        </authorList>
    </citation>
    <scope>NUCLEOTIDE SEQUENCE [LARGE SCALE GENOMIC DNA]</scope>
    <source>
        <strain evidence="1 2">So ce26</strain>
    </source>
</reference>
<evidence type="ECO:0000313" key="2">
    <source>
        <dbReference type="Proteomes" id="UP000238348"/>
    </source>
</evidence>
<sequence>MYGQGRSHDLLVSPLHWFSMPVPLDGNLMQHALDEGSRTAIGGAGVYCIEGRQDARPEGGILYIGLANGRREDGELESGTPGQPVHERASQSLAKVRWSAGGVRGFFADVWDLKLRWASVDVADVAEVEQNLIHAHAPSFNRQHVRSELNLQKGRVILNAGDKGRLLPVVCSLYFDGPFWRNIE</sequence>
<accession>A0A2L0ESH1</accession>
<name>A0A2L0ESH1_SORCE</name>
<proteinExistence type="predicted"/>
<evidence type="ECO:0000313" key="1">
    <source>
        <dbReference type="EMBL" id="AUX42246.1"/>
    </source>
</evidence>
<dbReference type="EMBL" id="CP012673">
    <property type="protein sequence ID" value="AUX42246.1"/>
    <property type="molecule type" value="Genomic_DNA"/>
</dbReference>
<protein>
    <recommendedName>
        <fullName evidence="3">GIY-YIG nuclease family protein</fullName>
    </recommendedName>
</protein>
<dbReference type="AlphaFoldDB" id="A0A2L0ESH1"/>
<dbReference type="Proteomes" id="UP000238348">
    <property type="component" value="Chromosome"/>
</dbReference>
<gene>
    <name evidence="1" type="ORF">SOCE26_036750</name>
</gene>